<feature type="domain" description="6-phosphogluconate dehydrogenase NADP-binding" evidence="5">
    <location>
        <begin position="7"/>
        <end position="161"/>
    </location>
</feature>
<dbReference type="SUPFAM" id="SSF51735">
    <property type="entry name" value="NAD(P)-binding Rossmann-fold domains"/>
    <property type="match status" value="1"/>
</dbReference>
<dbReference type="EMBL" id="QYRT01000008">
    <property type="protein sequence ID" value="TIH38648.1"/>
    <property type="molecule type" value="Genomic_DNA"/>
</dbReference>
<dbReference type="Pfam" id="PF03446">
    <property type="entry name" value="NAD_binding_2"/>
    <property type="match status" value="1"/>
</dbReference>
<dbReference type="AlphaFoldDB" id="A0A4T2C8D1"/>
<dbReference type="PANTHER" id="PTHR43580">
    <property type="entry name" value="OXIDOREDUCTASE GLYR1-RELATED"/>
    <property type="match status" value="1"/>
</dbReference>
<dbReference type="InterPro" id="IPR015815">
    <property type="entry name" value="HIBADH-related"/>
</dbReference>
<dbReference type="Proteomes" id="UP000306192">
    <property type="component" value="Unassembled WGS sequence"/>
</dbReference>
<comment type="caution">
    <text evidence="7">The sequence shown here is derived from an EMBL/GenBank/DDBJ whole genome shotgun (WGS) entry which is preliminary data.</text>
</comment>
<dbReference type="PIRSF" id="PIRSF000103">
    <property type="entry name" value="HIBADH"/>
    <property type="match status" value="1"/>
</dbReference>
<protein>
    <submittedName>
        <fullName evidence="7">NAD(P)-dependent oxidoreductase</fullName>
    </submittedName>
</protein>
<gene>
    <name evidence="7" type="ORF">D4765_05980</name>
</gene>
<proteinExistence type="inferred from homology"/>
<dbReference type="Pfam" id="PF14833">
    <property type="entry name" value="NAD_binding_11"/>
    <property type="match status" value="1"/>
</dbReference>
<evidence type="ECO:0000256" key="1">
    <source>
        <dbReference type="ARBA" id="ARBA00009080"/>
    </source>
</evidence>
<keyword evidence="2" id="KW-0560">Oxidoreductase</keyword>
<dbReference type="GO" id="GO:0016491">
    <property type="term" value="F:oxidoreductase activity"/>
    <property type="evidence" value="ECO:0007669"/>
    <property type="project" value="UniProtKB-KW"/>
</dbReference>
<evidence type="ECO:0000256" key="3">
    <source>
        <dbReference type="ARBA" id="ARBA00023027"/>
    </source>
</evidence>
<dbReference type="InterPro" id="IPR013328">
    <property type="entry name" value="6PGD_dom2"/>
</dbReference>
<keyword evidence="3" id="KW-0520">NAD</keyword>
<dbReference type="InterPro" id="IPR006115">
    <property type="entry name" value="6PGDH_NADP-bd"/>
</dbReference>
<evidence type="ECO:0000313" key="8">
    <source>
        <dbReference type="Proteomes" id="UP000306192"/>
    </source>
</evidence>
<accession>A0A4T2C8D1</accession>
<evidence type="ECO:0000256" key="2">
    <source>
        <dbReference type="ARBA" id="ARBA00023002"/>
    </source>
</evidence>
<dbReference type="Gene3D" id="3.40.50.720">
    <property type="entry name" value="NAD(P)-binding Rossmann-like Domain"/>
    <property type="match status" value="1"/>
</dbReference>
<dbReference type="GO" id="GO:0050661">
    <property type="term" value="F:NADP binding"/>
    <property type="evidence" value="ECO:0007669"/>
    <property type="project" value="InterPro"/>
</dbReference>
<feature type="active site" evidence="4">
    <location>
        <position position="173"/>
    </location>
</feature>
<evidence type="ECO:0000259" key="5">
    <source>
        <dbReference type="Pfam" id="PF03446"/>
    </source>
</evidence>
<evidence type="ECO:0000313" key="7">
    <source>
        <dbReference type="EMBL" id="TIH38648.1"/>
    </source>
</evidence>
<dbReference type="GO" id="GO:0051287">
    <property type="term" value="F:NAD binding"/>
    <property type="evidence" value="ECO:0007669"/>
    <property type="project" value="InterPro"/>
</dbReference>
<feature type="domain" description="3-hydroxyisobutyrate dehydrogenase-like NAD-binding" evidence="6">
    <location>
        <begin position="169"/>
        <end position="287"/>
    </location>
</feature>
<dbReference type="InterPro" id="IPR036291">
    <property type="entry name" value="NAD(P)-bd_dom_sf"/>
</dbReference>
<dbReference type="Gene3D" id="1.10.1040.10">
    <property type="entry name" value="N-(1-d-carboxylethyl)-l-norvaline Dehydrogenase, domain 2"/>
    <property type="match status" value="1"/>
</dbReference>
<evidence type="ECO:0000256" key="4">
    <source>
        <dbReference type="PIRSR" id="PIRSR000103-1"/>
    </source>
</evidence>
<reference evidence="7 8" key="1">
    <citation type="journal article" date="2019" name="Microorganisms">
        <title>Systematic Affiliation and Genome Analysis of Subtercola vilae DB165(T) with Particular Emphasis on Cold Adaptation of an Isolate from a High-Altitude Cold Volcano Lake.</title>
        <authorList>
            <person name="Villalobos A.S."/>
            <person name="Wiese J."/>
            <person name="Imhoff J.F."/>
            <person name="Dorador C."/>
            <person name="Keller A."/>
            <person name="Hentschel U."/>
        </authorList>
    </citation>
    <scope>NUCLEOTIDE SEQUENCE [LARGE SCALE GENOMIC DNA]</scope>
    <source>
        <strain evidence="7 8">DB165</strain>
    </source>
</reference>
<name>A0A4T2C8D1_9MICO</name>
<dbReference type="SUPFAM" id="SSF48179">
    <property type="entry name" value="6-phosphogluconate dehydrogenase C-terminal domain-like"/>
    <property type="match status" value="1"/>
</dbReference>
<dbReference type="InterPro" id="IPR029154">
    <property type="entry name" value="HIBADH-like_NADP-bd"/>
</dbReference>
<dbReference type="InterPro" id="IPR051265">
    <property type="entry name" value="HIBADH-related_NP60_sf"/>
</dbReference>
<keyword evidence="8" id="KW-1185">Reference proteome</keyword>
<evidence type="ECO:0000259" key="6">
    <source>
        <dbReference type="Pfam" id="PF14833"/>
    </source>
</evidence>
<comment type="similarity">
    <text evidence="1">Belongs to the HIBADH-related family.</text>
</comment>
<dbReference type="RefSeq" id="WP_136641380.1">
    <property type="nucleotide sequence ID" value="NZ_QYRT01000008.1"/>
</dbReference>
<dbReference type="PANTHER" id="PTHR43580:SF2">
    <property type="entry name" value="CYTOKINE-LIKE NUCLEAR FACTOR N-PAC"/>
    <property type="match status" value="1"/>
</dbReference>
<dbReference type="OrthoDB" id="3185659at2"/>
<organism evidence="7 8">
    <name type="scientific">Subtercola vilae</name>
    <dbReference type="NCBI Taxonomy" id="2056433"/>
    <lineage>
        <taxon>Bacteria</taxon>
        <taxon>Bacillati</taxon>
        <taxon>Actinomycetota</taxon>
        <taxon>Actinomycetes</taxon>
        <taxon>Micrococcales</taxon>
        <taxon>Microbacteriaceae</taxon>
        <taxon>Subtercola</taxon>
    </lineage>
</organism>
<sequence length="301" mass="31440">MAETPQKVAFVGLGTMGEAMAAVLVGAGHDVVVWNRSAPPVERLVEKGATAASSVAEAFATTLVFSILSNEQAVFDVFSEEVLASAPEGSVHVNMATVSADAADRLAAAHAAAGVSYVAAPVLGRSTVAAAGALSILVAGEPSAIERATAFFTDLGRRTWHFGTNPCDANVVKIGMNFMIIHALQSISESVAILESRQIDAGRFVELAADSLFPGPVYSGYGQAMVERRYLPAGFTTELGFKDLRLAIDAAGETGVVLPSADTLREVFEEAIADGQAALDWASIAEVTRKRTEHRTSEQGS</sequence>
<dbReference type="InterPro" id="IPR008927">
    <property type="entry name" value="6-PGluconate_DH-like_C_sf"/>
</dbReference>